<feature type="transmembrane region" description="Helical" evidence="2">
    <location>
        <begin position="109"/>
        <end position="132"/>
    </location>
</feature>
<dbReference type="Proteomes" id="UP000564677">
    <property type="component" value="Unassembled WGS sequence"/>
</dbReference>
<proteinExistence type="predicted"/>
<feature type="transmembrane region" description="Helical" evidence="2">
    <location>
        <begin position="333"/>
        <end position="357"/>
    </location>
</feature>
<dbReference type="InterPro" id="IPR022134">
    <property type="entry name" value="DUF3667"/>
</dbReference>
<dbReference type="Pfam" id="PF12412">
    <property type="entry name" value="DUF3667"/>
    <property type="match status" value="1"/>
</dbReference>
<protein>
    <recommendedName>
        <fullName evidence="5">DUF3667 domain-containing protein</fullName>
    </recommendedName>
</protein>
<keyword evidence="1" id="KW-0175">Coiled coil</keyword>
<keyword evidence="2" id="KW-0812">Transmembrane</keyword>
<dbReference type="EMBL" id="JAASQV010000002">
    <property type="protein sequence ID" value="NIJ65590.1"/>
    <property type="molecule type" value="Genomic_DNA"/>
</dbReference>
<keyword evidence="2" id="KW-1133">Transmembrane helix</keyword>
<sequence>MSGGIEAAGELATGALLGRAVEPRAGEGHGAAGGDGHGLCLNCGTALIGSHCHNCGQAGHVHRSLSAIGHDILHGVFHFEGKLWRTLPMLAWRPGELTRRYIAGERARFVSPMAIFLFSVFAMFAVFSWVGISAPTELNAGNMKPFAAIDYARKDTQAKLDKAQRKLAAATDEEDKAEYRERIADAQQGLAGLDKAAQSLGGGHLDGTAAQAHTGWHALDHGIEKWQKNPALMMYKLQSASYKFSWLLIPLSVPFLWALFFWKRQYKLYDHAVFVTYSITFMSLFYILVAIVAAAGLGGGWLAVAALALPFVHVTRQLQQAYQLGWFSAFMRAWVLTFFITWILAIFVLILVALGLFG</sequence>
<evidence type="ECO:0000256" key="1">
    <source>
        <dbReference type="SAM" id="Coils"/>
    </source>
</evidence>
<evidence type="ECO:0000256" key="2">
    <source>
        <dbReference type="SAM" id="Phobius"/>
    </source>
</evidence>
<accession>A0A7X5V137</accession>
<organism evidence="3 4">
    <name type="scientific">Sphingomonas leidyi</name>
    <dbReference type="NCBI Taxonomy" id="68569"/>
    <lineage>
        <taxon>Bacteria</taxon>
        <taxon>Pseudomonadati</taxon>
        <taxon>Pseudomonadota</taxon>
        <taxon>Alphaproteobacteria</taxon>
        <taxon>Sphingomonadales</taxon>
        <taxon>Sphingomonadaceae</taxon>
        <taxon>Sphingomonas</taxon>
    </lineage>
</organism>
<comment type="caution">
    <text evidence="3">The sequence shown here is derived from an EMBL/GenBank/DDBJ whole genome shotgun (WGS) entry which is preliminary data.</text>
</comment>
<feature type="coiled-coil region" evidence="1">
    <location>
        <begin position="153"/>
        <end position="196"/>
    </location>
</feature>
<name>A0A7X5V137_9SPHN</name>
<dbReference type="AlphaFoldDB" id="A0A7X5V137"/>
<evidence type="ECO:0000313" key="4">
    <source>
        <dbReference type="Proteomes" id="UP000564677"/>
    </source>
</evidence>
<keyword evidence="2" id="KW-0472">Membrane</keyword>
<gene>
    <name evidence="3" type="ORF">FHR20_002552</name>
</gene>
<evidence type="ECO:0008006" key="5">
    <source>
        <dbReference type="Google" id="ProtNLM"/>
    </source>
</evidence>
<dbReference type="RefSeq" id="WP_167299960.1">
    <property type="nucleotide sequence ID" value="NZ_JAASQV010000002.1"/>
</dbReference>
<feature type="transmembrane region" description="Helical" evidence="2">
    <location>
        <begin position="283"/>
        <end position="313"/>
    </location>
</feature>
<evidence type="ECO:0000313" key="3">
    <source>
        <dbReference type="EMBL" id="NIJ65590.1"/>
    </source>
</evidence>
<keyword evidence="4" id="KW-1185">Reference proteome</keyword>
<feature type="transmembrane region" description="Helical" evidence="2">
    <location>
        <begin position="244"/>
        <end position="262"/>
    </location>
</feature>
<reference evidence="3 4" key="1">
    <citation type="submission" date="2020-03" db="EMBL/GenBank/DDBJ databases">
        <title>Genomic Encyclopedia of Type Strains, Phase IV (KMG-IV): sequencing the most valuable type-strain genomes for metagenomic binning, comparative biology and taxonomic classification.</title>
        <authorList>
            <person name="Goeker M."/>
        </authorList>
    </citation>
    <scope>NUCLEOTIDE SEQUENCE [LARGE SCALE GENOMIC DNA]</scope>
    <source>
        <strain evidence="3 4">DSM 4733</strain>
    </source>
</reference>